<dbReference type="PROSITE" id="PS51820">
    <property type="entry name" value="PA14"/>
    <property type="match status" value="1"/>
</dbReference>
<dbReference type="InterPro" id="IPR052598">
    <property type="entry name" value="IgSF_CEA-related"/>
</dbReference>
<dbReference type="SUPFAM" id="SSF49899">
    <property type="entry name" value="Concanavalin A-like lectins/glucanases"/>
    <property type="match status" value="1"/>
</dbReference>
<keyword evidence="2" id="KW-1015">Disulfide bond</keyword>
<dbReference type="Pfam" id="PF13927">
    <property type="entry name" value="Ig_3"/>
    <property type="match status" value="1"/>
</dbReference>
<dbReference type="Gene3D" id="3.90.182.10">
    <property type="entry name" value="Toxin - Anthrax Protective Antigen,domain 1"/>
    <property type="match status" value="1"/>
</dbReference>
<dbReference type="InterPro" id="IPR007110">
    <property type="entry name" value="Ig-like_dom"/>
</dbReference>
<reference evidence="8 9" key="1">
    <citation type="journal article" date="2011" name="J. Bacteriol.">
        <title>Genome sequence of 'Pedosphaera parvula' Ellin514, an aerobic Verrucomicrobial isolate from pasture soil.</title>
        <authorList>
            <person name="Kant R."/>
            <person name="van Passel M.W."/>
            <person name="Sangwan P."/>
            <person name="Palva A."/>
            <person name="Lucas S."/>
            <person name="Copeland A."/>
            <person name="Lapidus A."/>
            <person name="Glavina Del Rio T."/>
            <person name="Dalin E."/>
            <person name="Tice H."/>
            <person name="Bruce D."/>
            <person name="Goodwin L."/>
            <person name="Pitluck S."/>
            <person name="Chertkov O."/>
            <person name="Larimer F.W."/>
            <person name="Land M.L."/>
            <person name="Hauser L."/>
            <person name="Brettin T.S."/>
            <person name="Detter J.C."/>
            <person name="Han S."/>
            <person name="de Vos W.M."/>
            <person name="Janssen P.H."/>
            <person name="Smidt H."/>
        </authorList>
    </citation>
    <scope>NUCLEOTIDE SEQUENCE [LARGE SCALE GENOMIC DNA]</scope>
    <source>
        <strain evidence="8 9">Ellin514</strain>
    </source>
</reference>
<evidence type="ECO:0000256" key="1">
    <source>
        <dbReference type="ARBA" id="ARBA00022729"/>
    </source>
</evidence>
<dbReference type="STRING" id="320771.Cflav_PD1695"/>
<dbReference type="PROSITE" id="PS00307">
    <property type="entry name" value="LECTIN_LEGUME_BETA"/>
    <property type="match status" value="1"/>
</dbReference>
<keyword evidence="3" id="KW-0325">Glycoprotein</keyword>
<gene>
    <name evidence="8" type="ORF">Cflav_PD1695</name>
</gene>
<dbReference type="SUPFAM" id="SSF48726">
    <property type="entry name" value="Immunoglobulin"/>
    <property type="match status" value="2"/>
</dbReference>
<evidence type="ECO:0000256" key="4">
    <source>
        <dbReference type="ARBA" id="ARBA00023319"/>
    </source>
</evidence>
<evidence type="ECO:0000313" key="8">
    <source>
        <dbReference type="EMBL" id="EEF58862.1"/>
    </source>
</evidence>
<dbReference type="Proteomes" id="UP000003688">
    <property type="component" value="Unassembled WGS sequence"/>
</dbReference>
<protein>
    <submittedName>
        <fullName evidence="8">PA14 domain protein</fullName>
    </submittedName>
</protein>
<keyword evidence="4" id="KW-0393">Immunoglobulin domain</keyword>
<dbReference type="InterPro" id="IPR003599">
    <property type="entry name" value="Ig_sub"/>
</dbReference>
<proteinExistence type="predicted"/>
<feature type="signal peptide" evidence="5">
    <location>
        <begin position="1"/>
        <end position="47"/>
    </location>
</feature>
<dbReference type="SMART" id="SM00758">
    <property type="entry name" value="PA14"/>
    <property type="match status" value="2"/>
</dbReference>
<dbReference type="InterPro" id="IPR011658">
    <property type="entry name" value="PA14_dom"/>
</dbReference>
<keyword evidence="9" id="KW-1185">Reference proteome</keyword>
<evidence type="ECO:0000259" key="6">
    <source>
        <dbReference type="PROSITE" id="PS50835"/>
    </source>
</evidence>
<organism evidence="8 9">
    <name type="scientific">Pedosphaera parvula (strain Ellin514)</name>
    <dbReference type="NCBI Taxonomy" id="320771"/>
    <lineage>
        <taxon>Bacteria</taxon>
        <taxon>Pseudomonadati</taxon>
        <taxon>Verrucomicrobiota</taxon>
        <taxon>Pedosphaerae</taxon>
        <taxon>Pedosphaerales</taxon>
        <taxon>Pedosphaeraceae</taxon>
        <taxon>Pedosphaera</taxon>
    </lineage>
</organism>
<dbReference type="InterPro" id="IPR013783">
    <property type="entry name" value="Ig-like_fold"/>
</dbReference>
<dbReference type="InterPro" id="IPR036179">
    <property type="entry name" value="Ig-like_dom_sf"/>
</dbReference>
<name>B9XMT7_PEDPL</name>
<dbReference type="SUPFAM" id="SSF56988">
    <property type="entry name" value="Anthrax protective antigen"/>
    <property type="match status" value="1"/>
</dbReference>
<evidence type="ECO:0000313" key="9">
    <source>
        <dbReference type="Proteomes" id="UP000003688"/>
    </source>
</evidence>
<dbReference type="PROSITE" id="PS50835">
    <property type="entry name" value="IG_LIKE"/>
    <property type="match status" value="1"/>
</dbReference>
<dbReference type="InterPro" id="IPR037524">
    <property type="entry name" value="PA14/GLEYA"/>
</dbReference>
<dbReference type="Pfam" id="PF07691">
    <property type="entry name" value="PA14"/>
    <property type="match status" value="1"/>
</dbReference>
<comment type="caution">
    <text evidence="8">The sequence shown here is derived from an EMBL/GenBank/DDBJ whole genome shotgun (WGS) entry which is preliminary data.</text>
</comment>
<evidence type="ECO:0000256" key="3">
    <source>
        <dbReference type="ARBA" id="ARBA00023180"/>
    </source>
</evidence>
<sequence length="1393" mass="145528" precursor="true">MTSIKKCLLLTRIQNLNITPLVVSRFLTKYAAFASSILLGATVSAQAGSFVTDFNSGVPAGSAVFGNAVVSTNGGFSNSGCLKLTTTTASQTGTFVITNDLDAGQPVVSFTASFKALVGGGSAADGFSFNFAPDLPFGVFPLGEEGAGTGLTVEFDTFLNTTDPNDAAPSIDVKVGGFEVATASFPGIRANAFVDVVIQLNPDSTLDVYYDGVPVYTNLFVSLSPTTGGHFGFGARTGGQNDNHFIDNLNITTFTNAQPFVQSFAPIGRNVRGDSPINITLSDNTSSVDTNTIVLTLDGTNVASSITQSAPSTLISFTPPALFTSGSTHSVSLTFADNATPTPNTNTFQYGFTVATYTTLPTNLIATPSLVSANPGFTIRVSQIDVNLGPTLQRAENQLANRLIDPTTSLPYTNLATPNPIDASFIYQETNTLNYSLTFDQGNFTPDISMPGIPGTTGGATNIALDAVTYLHLTPGLYTLGVNSSDGFKLTEAANADVFATQARAFDGVRAAADSTFTFAVTQTGYYPFRVIYFAGGLEPANPGTTDPSLEFFSTDVNGVKTLVNDTNVAGYIPAFQAAATKPYISVLNPAPGDTGVPRAATINATLVDGSITVQTNTIQIQLNGVVVTPAITSGGAGITSVQYQPATPLSPNSTNTVQIAFTDTSSTRRTNSYQFVVENILTQLWAIPPASAANPTWAKWITSAGTERGLAYNPKTGHVLVISRNSATGADGPNALGVGVFDGNTGLYIKQLNLGTIASTGVGTFKLNMIDIADDGAIYACNLTTSWATVPLIIYRWQDENSTPTTAFSGLALGGSTRCGDDFVVRRSGAGTQILVSGNSAVNTVPIFSTTDGINFTGIALSVANLPNASVRLGLAFGCGNTFYGQTTANSTKFVSFNSPTSTVASLTASYAIYDKQGSPGFGPIGVDIANQRLIGDLTLPNTGSSHSMNLFDLNALVVAPTTNSPVDAKPFAVSVGTFGTGSVDFTPDGSRLYTLDSGSGIIAFSLAPKLAAPSICSQPQNYIVPRGGLGFFDVGSIGSLQNYQWRLNGANLAGATNRTLDLPNVQLANLGNYTVVITNSLGLITSSIAVLDFPLVITNQPVSQVVAVGGAASFSVAADGNSPFTYQWSLNGTNVAGATLSSLTINNAQQSNAGGYTVLVTDPLGQTATSLVASLTVGTLGNGTGLNGDYYSNQLKTFASSPDLNRIDPTIDFDFGSGSPDPLITVDNFTIRWTGQVQPLYSQTYTFYTRTDDGARLWVNGQKIVDRWIDQGPTEASGTISLVANQKYDIIMEYYEHAVGAVAQLSWSSLGQVKQIIPQTQLYPGVSAPNPKLTAAGVSNGTNLILNWTGSYTLQSSPNVEGPYVDVTGSTSPYTNDLTANPQMFFRLISE</sequence>
<dbReference type="PANTHER" id="PTHR44337:SF20">
    <property type="entry name" value="CARCINOEMBRYONIC ANTIGEN-RELATED CELL ADHESION MOLECULE 5-RELATED"/>
    <property type="match status" value="1"/>
</dbReference>
<feature type="domain" description="PA14" evidence="7">
    <location>
        <begin position="1183"/>
        <end position="1323"/>
    </location>
</feature>
<dbReference type="InterPro" id="IPR013320">
    <property type="entry name" value="ConA-like_dom_sf"/>
</dbReference>
<dbReference type="Gene3D" id="2.60.40.10">
    <property type="entry name" value="Immunoglobulins"/>
    <property type="match status" value="2"/>
</dbReference>
<evidence type="ECO:0000256" key="5">
    <source>
        <dbReference type="SAM" id="SignalP"/>
    </source>
</evidence>
<keyword evidence="1 5" id="KW-0732">Signal</keyword>
<dbReference type="InterPro" id="IPR019825">
    <property type="entry name" value="Lectin_legB_Mn/Ca_BS"/>
</dbReference>
<evidence type="ECO:0000259" key="7">
    <source>
        <dbReference type="PROSITE" id="PS51820"/>
    </source>
</evidence>
<dbReference type="PANTHER" id="PTHR44337">
    <property type="entry name" value="CARCINOEMBRYONIC ANTIGEN-RELATED CELL ADHESION MOLECULE 8"/>
    <property type="match status" value="1"/>
</dbReference>
<feature type="domain" description="Ig-like" evidence="6">
    <location>
        <begin position="1096"/>
        <end position="1178"/>
    </location>
</feature>
<accession>B9XMT7</accession>
<evidence type="ECO:0000256" key="2">
    <source>
        <dbReference type="ARBA" id="ARBA00023157"/>
    </source>
</evidence>
<dbReference type="EMBL" id="ABOX02000036">
    <property type="protein sequence ID" value="EEF58862.1"/>
    <property type="molecule type" value="Genomic_DNA"/>
</dbReference>
<feature type="chain" id="PRO_5002895082" evidence="5">
    <location>
        <begin position="48"/>
        <end position="1393"/>
    </location>
</feature>
<dbReference type="SMART" id="SM00409">
    <property type="entry name" value="IG"/>
    <property type="match status" value="2"/>
</dbReference>